<dbReference type="GO" id="GO:0004862">
    <property type="term" value="F:cAMP-dependent protein kinase inhibitor activity"/>
    <property type="evidence" value="ECO:0007669"/>
    <property type="project" value="TreeGrafter"/>
</dbReference>
<protein>
    <recommendedName>
        <fullName evidence="1">Cyclic nucleotide-binding domain-containing protein</fullName>
    </recommendedName>
</protein>
<evidence type="ECO:0000259" key="1">
    <source>
        <dbReference type="PROSITE" id="PS50042"/>
    </source>
</evidence>
<organism evidence="2 3">
    <name type="scientific">Legionella drancourtii LLAP12</name>
    <dbReference type="NCBI Taxonomy" id="658187"/>
    <lineage>
        <taxon>Bacteria</taxon>
        <taxon>Pseudomonadati</taxon>
        <taxon>Pseudomonadota</taxon>
        <taxon>Gammaproteobacteria</taxon>
        <taxon>Legionellales</taxon>
        <taxon>Legionellaceae</taxon>
        <taxon>Legionella</taxon>
    </lineage>
</organism>
<dbReference type="PANTHER" id="PTHR11635">
    <property type="entry name" value="CAMP-DEPENDENT PROTEIN KINASE REGULATORY CHAIN"/>
    <property type="match status" value="1"/>
</dbReference>
<evidence type="ECO:0000313" key="3">
    <source>
        <dbReference type="Proteomes" id="UP000002770"/>
    </source>
</evidence>
<dbReference type="Gene3D" id="2.60.120.10">
    <property type="entry name" value="Jelly Rolls"/>
    <property type="match status" value="1"/>
</dbReference>
<dbReference type="eggNOG" id="COG2905">
    <property type="taxonomic scope" value="Bacteria"/>
</dbReference>
<dbReference type="InterPro" id="IPR018490">
    <property type="entry name" value="cNMP-bd_dom_sf"/>
</dbReference>
<dbReference type="GO" id="GO:0030552">
    <property type="term" value="F:cAMP binding"/>
    <property type="evidence" value="ECO:0007669"/>
    <property type="project" value="TreeGrafter"/>
</dbReference>
<dbReference type="CDD" id="cd00038">
    <property type="entry name" value="CAP_ED"/>
    <property type="match status" value="1"/>
</dbReference>
<proteinExistence type="predicted"/>
<dbReference type="PROSITE" id="PS50042">
    <property type="entry name" value="CNMP_BINDING_3"/>
    <property type="match status" value="1"/>
</dbReference>
<keyword evidence="3" id="KW-1185">Reference proteome</keyword>
<dbReference type="GO" id="GO:0005829">
    <property type="term" value="C:cytosol"/>
    <property type="evidence" value="ECO:0007669"/>
    <property type="project" value="TreeGrafter"/>
</dbReference>
<gene>
    <name evidence="2" type="ORF">LDG_5115</name>
</gene>
<dbReference type="SUPFAM" id="SSF51206">
    <property type="entry name" value="cAMP-binding domain-like"/>
    <property type="match status" value="1"/>
</dbReference>
<dbReference type="InterPro" id="IPR050503">
    <property type="entry name" value="cAMP-dep_PK_reg_su-like"/>
</dbReference>
<dbReference type="HOGENOM" id="CLU_959062_0_0_6"/>
<dbReference type="OrthoDB" id="5634351at2"/>
<reference evidence="2 3" key="1">
    <citation type="journal article" date="2011" name="BMC Genomics">
        <title>Insight into cross-talk between intra-amoebal pathogens.</title>
        <authorList>
            <person name="Gimenez G."/>
            <person name="Bertelli C."/>
            <person name="Moliner C."/>
            <person name="Robert C."/>
            <person name="Raoult D."/>
            <person name="Fournier P.E."/>
            <person name="Greub G."/>
        </authorList>
    </citation>
    <scope>NUCLEOTIDE SEQUENCE [LARGE SCALE GENOMIC DNA]</scope>
    <source>
        <strain evidence="2 3">LLAP12</strain>
    </source>
</reference>
<evidence type="ECO:0000313" key="2">
    <source>
        <dbReference type="EMBL" id="EHL32877.1"/>
    </source>
</evidence>
<dbReference type="EMBL" id="JH413793">
    <property type="protein sequence ID" value="EHL32877.1"/>
    <property type="molecule type" value="Genomic_DNA"/>
</dbReference>
<dbReference type="InterPro" id="IPR014710">
    <property type="entry name" value="RmlC-like_jellyroll"/>
</dbReference>
<dbReference type="GO" id="GO:0005952">
    <property type="term" value="C:cAMP-dependent protein kinase complex"/>
    <property type="evidence" value="ECO:0007669"/>
    <property type="project" value="InterPro"/>
</dbReference>
<dbReference type="Pfam" id="PF00027">
    <property type="entry name" value="cNMP_binding"/>
    <property type="match status" value="1"/>
</dbReference>
<dbReference type="RefSeq" id="WP_006869106.1">
    <property type="nucleotide sequence ID" value="NZ_JH413793.1"/>
</dbReference>
<feature type="domain" description="Cyclic nucleotide-binding" evidence="1">
    <location>
        <begin position="28"/>
        <end position="137"/>
    </location>
</feature>
<dbReference type="InParanoid" id="G9EIV9"/>
<dbReference type="STRING" id="658187.LDG_5115"/>
<name>G9EIV9_9GAMM</name>
<accession>G9EIV9</accession>
<dbReference type="SMART" id="SM00100">
    <property type="entry name" value="cNMP"/>
    <property type="match status" value="1"/>
</dbReference>
<dbReference type="Proteomes" id="UP000002770">
    <property type="component" value="Unassembled WGS sequence"/>
</dbReference>
<sequence>MKRIDVEIQRQPQISLEERIQKIAKYSIFCLLSPASINQLALLMEEVHVQTNEVIVREGDYFDGFFLIVAGTAAVTKSLKRIQKTNPKHIVNLGSEQAIGLGEAGYFSQHGMRSSTVTALSPMILLHIDLFNFYHFLTEHGTAYPALKKTSEKFLLQYIIHENPLLASSLTKYQEPPTLIKKCPETKEKEPQDKVFLLPEKTELNISPQEQMIFKQINAKNSLVDILKNEFNELNADEVHLVKIKLKKLGLYDLDILTGQINPRPIPIFKKLVRKIVHYWKGKTPRENNE</sequence>
<dbReference type="GO" id="GO:0034236">
    <property type="term" value="F:protein kinase A catalytic subunit binding"/>
    <property type="evidence" value="ECO:0007669"/>
    <property type="project" value="TreeGrafter"/>
</dbReference>
<dbReference type="InterPro" id="IPR000595">
    <property type="entry name" value="cNMP-bd_dom"/>
</dbReference>
<dbReference type="AlphaFoldDB" id="G9EIV9"/>
<dbReference type="PANTHER" id="PTHR11635:SF166">
    <property type="entry name" value="CYCLIC NUCLEOTIDE-BINDING DOMAIN-CONTAINING PROTEIN"/>
    <property type="match status" value="1"/>
</dbReference>